<evidence type="ECO:0000256" key="1">
    <source>
        <dbReference type="SAM" id="SignalP"/>
    </source>
</evidence>
<dbReference type="Pfam" id="PF10026">
    <property type="entry name" value="DUF2268"/>
    <property type="match status" value="1"/>
</dbReference>
<dbReference type="EMBL" id="JAINVV010000011">
    <property type="protein sequence ID" value="MBY8825254.1"/>
    <property type="molecule type" value="Genomic_DNA"/>
</dbReference>
<evidence type="ECO:0000313" key="4">
    <source>
        <dbReference type="Proteomes" id="UP000706039"/>
    </source>
</evidence>
<evidence type="ECO:0000313" key="3">
    <source>
        <dbReference type="EMBL" id="MBY8825254.1"/>
    </source>
</evidence>
<feature type="chain" id="PRO_5045876435" evidence="1">
    <location>
        <begin position="23"/>
        <end position="303"/>
    </location>
</feature>
<name>A0ABS7PZ35_9SPHN</name>
<accession>A0ABS7PZ35</accession>
<feature type="domain" description="DUF2268" evidence="2">
    <location>
        <begin position="160"/>
        <end position="275"/>
    </location>
</feature>
<keyword evidence="1" id="KW-0732">Signal</keyword>
<sequence>MKRLFRLAPLALLAAAAPPAGEGPAILTDDVTRFYALYDAAGGKPTAEQLQRDYLDKGSAGLAEFARLRTITGERMAAAIAANPKMFDDARRCNAVLPRVKARLAPALAKLAALYPKGVYPPVTLAVGRGKTGGTANASGVMIGLETLCAFDFMEPDPEDRFVYVIAHEYAHVQQPAAQVENPDESVLTAALTEGAAEFVGELISGSVSYRHLIAATKGREAELETAFLADSDKKALGSDWLYNGRGTPERPGDLGYWVGYRISKAYYRKAKDKRAALKAIIEMPDPRAFLAASGWKPGMKLD</sequence>
<comment type="caution">
    <text evidence="3">The sequence shown here is derived from an EMBL/GenBank/DDBJ whole genome shotgun (WGS) entry which is preliminary data.</text>
</comment>
<dbReference type="Proteomes" id="UP000706039">
    <property type="component" value="Unassembled WGS sequence"/>
</dbReference>
<proteinExistence type="predicted"/>
<evidence type="ECO:0000259" key="2">
    <source>
        <dbReference type="Pfam" id="PF10026"/>
    </source>
</evidence>
<protein>
    <submittedName>
        <fullName evidence="3">DUF2268 domain-containing protein</fullName>
    </submittedName>
</protein>
<organism evidence="3 4">
    <name type="scientific">Sphingomonas colocasiae</name>
    <dbReference type="NCBI Taxonomy" id="1848973"/>
    <lineage>
        <taxon>Bacteria</taxon>
        <taxon>Pseudomonadati</taxon>
        <taxon>Pseudomonadota</taxon>
        <taxon>Alphaproteobacteria</taxon>
        <taxon>Sphingomonadales</taxon>
        <taxon>Sphingomonadaceae</taxon>
        <taxon>Sphingomonas</taxon>
    </lineage>
</organism>
<reference evidence="3 4" key="1">
    <citation type="submission" date="2021-08" db="EMBL/GenBank/DDBJ databases">
        <authorList>
            <person name="Tuo L."/>
        </authorList>
    </citation>
    <scope>NUCLEOTIDE SEQUENCE [LARGE SCALE GENOMIC DNA]</scope>
    <source>
        <strain evidence="3 4">JCM 31229</strain>
    </source>
</reference>
<dbReference type="InterPro" id="IPR018728">
    <property type="entry name" value="DUF2268"/>
</dbReference>
<gene>
    <name evidence="3" type="ORF">K7G82_23325</name>
</gene>
<feature type="signal peptide" evidence="1">
    <location>
        <begin position="1"/>
        <end position="22"/>
    </location>
</feature>
<dbReference type="RefSeq" id="WP_222992351.1">
    <property type="nucleotide sequence ID" value="NZ_JAINVV010000011.1"/>
</dbReference>
<keyword evidence="4" id="KW-1185">Reference proteome</keyword>